<dbReference type="Proteomes" id="UP000887116">
    <property type="component" value="Unassembled WGS sequence"/>
</dbReference>
<gene>
    <name evidence="2" type="primary">AVEN_213416_1</name>
    <name evidence="2" type="ORF">TNCT_90731</name>
</gene>
<evidence type="ECO:0000256" key="1">
    <source>
        <dbReference type="SAM" id="Phobius"/>
    </source>
</evidence>
<feature type="transmembrane region" description="Helical" evidence="1">
    <location>
        <begin position="270"/>
        <end position="289"/>
    </location>
</feature>
<feature type="transmembrane region" description="Helical" evidence="1">
    <location>
        <begin position="104"/>
        <end position="123"/>
    </location>
</feature>
<dbReference type="EMBL" id="BMAO01029720">
    <property type="protein sequence ID" value="GFR33749.1"/>
    <property type="molecule type" value="Genomic_DNA"/>
</dbReference>
<keyword evidence="1" id="KW-0472">Membrane</keyword>
<dbReference type="AlphaFoldDB" id="A0A8X6I1L5"/>
<dbReference type="OrthoDB" id="6428147at2759"/>
<feature type="transmembrane region" description="Helical" evidence="1">
    <location>
        <begin position="378"/>
        <end position="397"/>
    </location>
</feature>
<evidence type="ECO:0000313" key="3">
    <source>
        <dbReference type="Proteomes" id="UP000887116"/>
    </source>
</evidence>
<feature type="transmembrane region" description="Helical" evidence="1">
    <location>
        <begin position="309"/>
        <end position="328"/>
    </location>
</feature>
<accession>A0A8X6I1L5</accession>
<feature type="transmembrane region" description="Helical" evidence="1">
    <location>
        <begin position="144"/>
        <end position="164"/>
    </location>
</feature>
<feature type="transmembrane region" description="Helical" evidence="1">
    <location>
        <begin position="71"/>
        <end position="92"/>
    </location>
</feature>
<sequence>MERINMLRRLNGNILGKSQENHKFSGHDLVTVYFKQQTYNRGICKFPSIPYKFLCCTGLVEQSDRYFPYRIAKYSIMLMFIFLVIIIWTPYIAQGHFQDIKIRFALLTGFITPLIIYYAMLRKKKLLTATLSKLNGSPPYDKKINLFALLLCCMPFVYTVWVTVTCNKRKAAKHSAYGYDVESIPVQILLVSSKCFLSAILRPVFSNFVALVFSILCQRCCTRIEMLTLEIQQVPAETFGIPKQIDLIRRKARIEDILQNIQDIFSLPSFFIFVENFLSCSAIIGFYLYNDSTKSVSHTYAQSFLHTLNSLGCLVLTIWVVGGVPIQMKKVREAFRKKRRLRLIYICDQGENPLDGEYFENSDFVFTGCDVISFRRSLILAILGTLLTYTALLINWVTK</sequence>
<proteinExistence type="predicted"/>
<comment type="caution">
    <text evidence="2">The sequence shown here is derived from an EMBL/GenBank/DDBJ whole genome shotgun (WGS) entry which is preliminary data.</text>
</comment>
<name>A0A8X6I1L5_TRICU</name>
<keyword evidence="1" id="KW-1133">Transmembrane helix</keyword>
<reference evidence="2" key="1">
    <citation type="submission" date="2020-07" db="EMBL/GenBank/DDBJ databases">
        <title>Multicomponent nature underlies the extraordinary mechanical properties of spider dragline silk.</title>
        <authorList>
            <person name="Kono N."/>
            <person name="Nakamura H."/>
            <person name="Mori M."/>
            <person name="Yoshida Y."/>
            <person name="Ohtoshi R."/>
            <person name="Malay A.D."/>
            <person name="Moran D.A.P."/>
            <person name="Tomita M."/>
            <person name="Numata K."/>
            <person name="Arakawa K."/>
        </authorList>
    </citation>
    <scope>NUCLEOTIDE SEQUENCE</scope>
</reference>
<evidence type="ECO:0000313" key="2">
    <source>
        <dbReference type="EMBL" id="GFR33749.1"/>
    </source>
</evidence>
<organism evidence="2 3">
    <name type="scientific">Trichonephila clavata</name>
    <name type="common">Joro spider</name>
    <name type="synonym">Nephila clavata</name>
    <dbReference type="NCBI Taxonomy" id="2740835"/>
    <lineage>
        <taxon>Eukaryota</taxon>
        <taxon>Metazoa</taxon>
        <taxon>Ecdysozoa</taxon>
        <taxon>Arthropoda</taxon>
        <taxon>Chelicerata</taxon>
        <taxon>Arachnida</taxon>
        <taxon>Araneae</taxon>
        <taxon>Araneomorphae</taxon>
        <taxon>Entelegynae</taxon>
        <taxon>Araneoidea</taxon>
        <taxon>Nephilidae</taxon>
        <taxon>Trichonephila</taxon>
    </lineage>
</organism>
<keyword evidence="3" id="KW-1185">Reference proteome</keyword>
<protein>
    <submittedName>
        <fullName evidence="2">Uncharacterized protein</fullName>
    </submittedName>
</protein>
<feature type="transmembrane region" description="Helical" evidence="1">
    <location>
        <begin position="184"/>
        <end position="217"/>
    </location>
</feature>
<keyword evidence="1" id="KW-0812">Transmembrane</keyword>